<dbReference type="PANTHER" id="PTHR47982:SF22">
    <property type="entry name" value="PROLINE-RICH RECEPTOR-LIKE PROTEIN KINASE PERK14"/>
    <property type="match status" value="1"/>
</dbReference>
<comment type="caution">
    <text evidence="15">The sequence shown here is derived from an EMBL/GenBank/DDBJ whole genome shotgun (WGS) entry which is preliminary data.</text>
</comment>
<sequence length="79" mass="9149">MEQRHCLFYEFVPNKTLEFHMHENGQPVILWESILKIAIGSAKGIAYLHEDCSPTIIHRDIKVANIFLDPRFEAKVGLK</sequence>
<dbReference type="InterPro" id="IPR008271">
    <property type="entry name" value="Ser/Thr_kinase_AS"/>
</dbReference>
<evidence type="ECO:0000256" key="8">
    <source>
        <dbReference type="ARBA" id="ARBA00022777"/>
    </source>
</evidence>
<dbReference type="EMBL" id="JBBPBN010000005">
    <property type="protein sequence ID" value="KAK9036885.1"/>
    <property type="molecule type" value="Genomic_DNA"/>
</dbReference>
<gene>
    <name evidence="15" type="ORF">V6N11_021809</name>
</gene>
<evidence type="ECO:0000256" key="12">
    <source>
        <dbReference type="ARBA" id="ARBA00047899"/>
    </source>
</evidence>
<proteinExistence type="predicted"/>
<keyword evidence="6" id="KW-0812">Transmembrane</keyword>
<dbReference type="InterPro" id="IPR011009">
    <property type="entry name" value="Kinase-like_dom_sf"/>
</dbReference>
<keyword evidence="11" id="KW-0472">Membrane</keyword>
<evidence type="ECO:0000313" key="16">
    <source>
        <dbReference type="Proteomes" id="UP001396334"/>
    </source>
</evidence>
<evidence type="ECO:0000256" key="9">
    <source>
        <dbReference type="ARBA" id="ARBA00022840"/>
    </source>
</evidence>
<evidence type="ECO:0000259" key="14">
    <source>
        <dbReference type="PROSITE" id="PS50011"/>
    </source>
</evidence>
<dbReference type="PROSITE" id="PS00108">
    <property type="entry name" value="PROTEIN_KINASE_ST"/>
    <property type="match status" value="1"/>
</dbReference>
<evidence type="ECO:0000256" key="10">
    <source>
        <dbReference type="ARBA" id="ARBA00022989"/>
    </source>
</evidence>
<dbReference type="Pfam" id="PF00069">
    <property type="entry name" value="Pkinase"/>
    <property type="match status" value="1"/>
</dbReference>
<comment type="subcellular location">
    <subcellularLocation>
        <location evidence="1">Cell membrane</location>
        <topology evidence="1">Single-pass membrane protein</topology>
    </subcellularLocation>
</comment>
<evidence type="ECO:0000256" key="6">
    <source>
        <dbReference type="ARBA" id="ARBA00022692"/>
    </source>
</evidence>
<organism evidence="15 16">
    <name type="scientific">Hibiscus sabdariffa</name>
    <name type="common">roselle</name>
    <dbReference type="NCBI Taxonomy" id="183260"/>
    <lineage>
        <taxon>Eukaryota</taxon>
        <taxon>Viridiplantae</taxon>
        <taxon>Streptophyta</taxon>
        <taxon>Embryophyta</taxon>
        <taxon>Tracheophyta</taxon>
        <taxon>Spermatophyta</taxon>
        <taxon>Magnoliopsida</taxon>
        <taxon>eudicotyledons</taxon>
        <taxon>Gunneridae</taxon>
        <taxon>Pentapetalae</taxon>
        <taxon>rosids</taxon>
        <taxon>malvids</taxon>
        <taxon>Malvales</taxon>
        <taxon>Malvaceae</taxon>
        <taxon>Malvoideae</taxon>
        <taxon>Hibiscus</taxon>
    </lineage>
</organism>
<dbReference type="Gene3D" id="1.10.510.10">
    <property type="entry name" value="Transferase(Phosphotransferase) domain 1"/>
    <property type="match status" value="1"/>
</dbReference>
<reference evidence="15 16" key="1">
    <citation type="journal article" date="2024" name="G3 (Bethesda)">
        <title>Genome assembly of Hibiscus sabdariffa L. provides insights into metabolisms of medicinal natural products.</title>
        <authorList>
            <person name="Kim T."/>
        </authorList>
    </citation>
    <scope>NUCLEOTIDE SEQUENCE [LARGE SCALE GENOMIC DNA]</scope>
    <source>
        <strain evidence="15">TK-2024</strain>
        <tissue evidence="15">Old leaves</tissue>
    </source>
</reference>
<dbReference type="EC" id="2.7.11.1" evidence="2"/>
<evidence type="ECO:0000256" key="7">
    <source>
        <dbReference type="ARBA" id="ARBA00022741"/>
    </source>
</evidence>
<keyword evidence="4" id="KW-0723">Serine/threonine-protein kinase</keyword>
<accession>A0ABR2THB3</accession>
<dbReference type="SUPFAM" id="SSF56112">
    <property type="entry name" value="Protein kinase-like (PK-like)"/>
    <property type="match status" value="1"/>
</dbReference>
<keyword evidence="16" id="KW-1185">Reference proteome</keyword>
<dbReference type="InterPro" id="IPR000719">
    <property type="entry name" value="Prot_kinase_dom"/>
</dbReference>
<evidence type="ECO:0000256" key="4">
    <source>
        <dbReference type="ARBA" id="ARBA00022527"/>
    </source>
</evidence>
<evidence type="ECO:0000256" key="11">
    <source>
        <dbReference type="ARBA" id="ARBA00023136"/>
    </source>
</evidence>
<evidence type="ECO:0000256" key="5">
    <source>
        <dbReference type="ARBA" id="ARBA00022679"/>
    </source>
</evidence>
<keyword evidence="5" id="KW-0808">Transferase</keyword>
<evidence type="ECO:0000313" key="15">
    <source>
        <dbReference type="EMBL" id="KAK9036885.1"/>
    </source>
</evidence>
<feature type="domain" description="Protein kinase" evidence="14">
    <location>
        <begin position="1"/>
        <end position="79"/>
    </location>
</feature>
<evidence type="ECO:0000256" key="13">
    <source>
        <dbReference type="ARBA" id="ARBA00048679"/>
    </source>
</evidence>
<evidence type="ECO:0000256" key="2">
    <source>
        <dbReference type="ARBA" id="ARBA00012513"/>
    </source>
</evidence>
<keyword evidence="7" id="KW-0547">Nucleotide-binding</keyword>
<dbReference type="Proteomes" id="UP001396334">
    <property type="component" value="Unassembled WGS sequence"/>
</dbReference>
<comment type="catalytic activity">
    <reaction evidence="12">
        <text>L-threonyl-[protein] + ATP = O-phospho-L-threonyl-[protein] + ADP + H(+)</text>
        <dbReference type="Rhea" id="RHEA:46608"/>
        <dbReference type="Rhea" id="RHEA-COMP:11060"/>
        <dbReference type="Rhea" id="RHEA-COMP:11605"/>
        <dbReference type="ChEBI" id="CHEBI:15378"/>
        <dbReference type="ChEBI" id="CHEBI:30013"/>
        <dbReference type="ChEBI" id="CHEBI:30616"/>
        <dbReference type="ChEBI" id="CHEBI:61977"/>
        <dbReference type="ChEBI" id="CHEBI:456216"/>
        <dbReference type="EC" id="2.7.11.1"/>
    </reaction>
</comment>
<evidence type="ECO:0000256" key="1">
    <source>
        <dbReference type="ARBA" id="ARBA00004162"/>
    </source>
</evidence>
<name>A0ABR2THB3_9ROSI</name>
<dbReference type="PROSITE" id="PS50011">
    <property type="entry name" value="PROTEIN_KINASE_DOM"/>
    <property type="match status" value="1"/>
</dbReference>
<keyword evidence="8" id="KW-0418">Kinase</keyword>
<evidence type="ECO:0000256" key="3">
    <source>
        <dbReference type="ARBA" id="ARBA00022475"/>
    </source>
</evidence>
<dbReference type="InterPro" id="IPR047117">
    <property type="entry name" value="PERK1-13-like"/>
</dbReference>
<dbReference type="PANTHER" id="PTHR47982">
    <property type="entry name" value="PROLINE-RICH RECEPTOR-LIKE PROTEIN KINASE PERK4"/>
    <property type="match status" value="1"/>
</dbReference>
<keyword evidence="9" id="KW-0067">ATP-binding</keyword>
<protein>
    <recommendedName>
        <fullName evidence="2">non-specific serine/threonine protein kinase</fullName>
        <ecNumber evidence="2">2.7.11.1</ecNumber>
    </recommendedName>
</protein>
<keyword evidence="10" id="KW-1133">Transmembrane helix</keyword>
<comment type="catalytic activity">
    <reaction evidence="13">
        <text>L-seryl-[protein] + ATP = O-phospho-L-seryl-[protein] + ADP + H(+)</text>
        <dbReference type="Rhea" id="RHEA:17989"/>
        <dbReference type="Rhea" id="RHEA-COMP:9863"/>
        <dbReference type="Rhea" id="RHEA-COMP:11604"/>
        <dbReference type="ChEBI" id="CHEBI:15378"/>
        <dbReference type="ChEBI" id="CHEBI:29999"/>
        <dbReference type="ChEBI" id="CHEBI:30616"/>
        <dbReference type="ChEBI" id="CHEBI:83421"/>
        <dbReference type="ChEBI" id="CHEBI:456216"/>
        <dbReference type="EC" id="2.7.11.1"/>
    </reaction>
</comment>
<keyword evidence="3" id="KW-1003">Cell membrane</keyword>